<proteinExistence type="predicted"/>
<dbReference type="GO" id="GO:0045040">
    <property type="term" value="P:protein insertion into mitochondrial outer membrane"/>
    <property type="evidence" value="ECO:0007669"/>
    <property type="project" value="InterPro"/>
</dbReference>
<dbReference type="Pfam" id="PF19117">
    <property type="entry name" value="Mim2"/>
    <property type="match status" value="1"/>
</dbReference>
<name>A0A2N8U5B8_9BASI</name>
<dbReference type="PANTHER" id="PTHR28230">
    <property type="entry name" value="CHROMOSOME 1, WHOLE GENOME SHOTGUN SEQUENCE"/>
    <property type="match status" value="1"/>
</dbReference>
<dbReference type="Proteomes" id="UP000239563">
    <property type="component" value="Chromosome I"/>
</dbReference>
<protein>
    <submittedName>
        <fullName evidence="2">Uncharacterized protein</fullName>
    </submittedName>
</protein>
<accession>A0A2N8U5B8</accession>
<organism evidence="2 3">
    <name type="scientific">Sporisorium reilianum f. sp. reilianum</name>
    <dbReference type="NCBI Taxonomy" id="72559"/>
    <lineage>
        <taxon>Eukaryota</taxon>
        <taxon>Fungi</taxon>
        <taxon>Dikarya</taxon>
        <taxon>Basidiomycota</taxon>
        <taxon>Ustilaginomycotina</taxon>
        <taxon>Ustilaginomycetes</taxon>
        <taxon>Ustilaginales</taxon>
        <taxon>Ustilaginaceae</taxon>
        <taxon>Sporisorium</taxon>
    </lineage>
</organism>
<feature type="region of interest" description="Disordered" evidence="1">
    <location>
        <begin position="83"/>
        <end position="132"/>
    </location>
</feature>
<evidence type="ECO:0000313" key="3">
    <source>
        <dbReference type="Proteomes" id="UP000239563"/>
    </source>
</evidence>
<dbReference type="GO" id="GO:0070096">
    <property type="term" value="P:mitochondrial outer membrane translocase complex assembly"/>
    <property type="evidence" value="ECO:0007669"/>
    <property type="project" value="InterPro"/>
</dbReference>
<dbReference type="EMBL" id="LT795054">
    <property type="protein sequence ID" value="SJX60214.1"/>
    <property type="molecule type" value="Genomic_DNA"/>
</dbReference>
<evidence type="ECO:0000256" key="1">
    <source>
        <dbReference type="SAM" id="MobiDB-lite"/>
    </source>
</evidence>
<evidence type="ECO:0000313" key="2">
    <source>
        <dbReference type="EMBL" id="SJX60214.1"/>
    </source>
</evidence>
<sequence length="196" mass="21357">MSGSDSTAFMFGTACGDAGSSGSSGSGSSVEVEVEAVSQTSACNTAAELTEGGYLDDTRASGSRRLDATSLFATLAQRQLDQQQMSQAQYDDASAWSTRPRNRASRRRTNDDLSSTTSSAGRRRSASEYSYTSSDDSLQREWDEQLAQLKLMLHILLLPFVGKFFGRKFGYFLYNRYQVLGSPLRRAFWSGLGATA</sequence>
<dbReference type="PANTHER" id="PTHR28230:SF1">
    <property type="entry name" value="MITOCHONDRIAL IMPORT PROTEIN 2"/>
    <property type="match status" value="1"/>
</dbReference>
<dbReference type="AlphaFoldDB" id="A0A2N8U5B8"/>
<reference evidence="2 3" key="1">
    <citation type="submission" date="2017-02" db="EMBL/GenBank/DDBJ databases">
        <authorList>
            <person name="Peterson S.W."/>
        </authorList>
    </citation>
    <scope>NUCLEOTIDE SEQUENCE [LARGE SCALE GENOMIC DNA]</scope>
    <source>
        <strain evidence="2 3">SRS1_H2-8</strain>
    </source>
</reference>
<gene>
    <name evidence="2" type="ORF">SRS1_11521</name>
</gene>
<dbReference type="GO" id="GO:0005741">
    <property type="term" value="C:mitochondrial outer membrane"/>
    <property type="evidence" value="ECO:0007669"/>
    <property type="project" value="TreeGrafter"/>
</dbReference>
<dbReference type="InterPro" id="IPR037652">
    <property type="entry name" value="Mim2"/>
</dbReference>